<dbReference type="EMBL" id="JAEQBW010000006">
    <property type="protein sequence ID" value="MBK6266177.1"/>
    <property type="molecule type" value="Genomic_DNA"/>
</dbReference>
<reference evidence="1" key="1">
    <citation type="submission" date="2021-01" db="EMBL/GenBank/DDBJ databases">
        <title>Marivirga aurantiaca sp. nov., isolated from intertidal surface sediments.</title>
        <authorList>
            <person name="Zhang M."/>
        </authorList>
    </citation>
    <scope>NUCLEOTIDE SEQUENCE</scope>
    <source>
        <strain evidence="1">S37H4</strain>
    </source>
</reference>
<gene>
    <name evidence="1" type="ORF">JKA74_14120</name>
</gene>
<comment type="caution">
    <text evidence="1">The sequence shown here is derived from an EMBL/GenBank/DDBJ whole genome shotgun (WGS) entry which is preliminary data.</text>
</comment>
<protein>
    <submittedName>
        <fullName evidence="1">Uncharacterized protein</fullName>
    </submittedName>
</protein>
<evidence type="ECO:0000313" key="2">
    <source>
        <dbReference type="Proteomes" id="UP000611723"/>
    </source>
</evidence>
<accession>A0A934X0C8</accession>
<organism evidence="1 2">
    <name type="scientific">Marivirga aurantiaca</name>
    <dbReference type="NCBI Taxonomy" id="2802615"/>
    <lineage>
        <taxon>Bacteria</taxon>
        <taxon>Pseudomonadati</taxon>
        <taxon>Bacteroidota</taxon>
        <taxon>Cytophagia</taxon>
        <taxon>Cytophagales</taxon>
        <taxon>Marivirgaceae</taxon>
        <taxon>Marivirga</taxon>
    </lineage>
</organism>
<proteinExistence type="predicted"/>
<evidence type="ECO:0000313" key="1">
    <source>
        <dbReference type="EMBL" id="MBK6266177.1"/>
    </source>
</evidence>
<keyword evidence="2" id="KW-1185">Reference proteome</keyword>
<dbReference type="AlphaFoldDB" id="A0A934X0C8"/>
<dbReference type="RefSeq" id="WP_201431857.1">
    <property type="nucleotide sequence ID" value="NZ_JAEQBW010000006.1"/>
</dbReference>
<dbReference type="Proteomes" id="UP000611723">
    <property type="component" value="Unassembled WGS sequence"/>
</dbReference>
<name>A0A934X0C8_9BACT</name>
<sequence>MRNPKTYRKEQFSKWLLTVTLLLGIFSFSGYAGNSQVKVQQLHQTEQLFSFQSQRTHKTISFYHSCEGNSPVKPLLSNRYQAILWKHAGESKVNYVNHQQLYRLTKSECSVYFNKTIPASSPEDLFTSLVG</sequence>